<dbReference type="InterPro" id="IPR050111">
    <property type="entry name" value="C-type_lectin/snaclec_domain"/>
</dbReference>
<organism evidence="3 4">
    <name type="scientific">Cylicocyclus nassatus</name>
    <name type="common">Nematode worm</name>
    <dbReference type="NCBI Taxonomy" id="53992"/>
    <lineage>
        <taxon>Eukaryota</taxon>
        <taxon>Metazoa</taxon>
        <taxon>Ecdysozoa</taxon>
        <taxon>Nematoda</taxon>
        <taxon>Chromadorea</taxon>
        <taxon>Rhabditida</taxon>
        <taxon>Rhabditina</taxon>
        <taxon>Rhabditomorpha</taxon>
        <taxon>Strongyloidea</taxon>
        <taxon>Strongylidae</taxon>
        <taxon>Cylicocyclus</taxon>
    </lineage>
</organism>
<dbReference type="CDD" id="cd00037">
    <property type="entry name" value="CLECT"/>
    <property type="match status" value="1"/>
</dbReference>
<proteinExistence type="predicted"/>
<dbReference type="SMART" id="SM00034">
    <property type="entry name" value="CLECT"/>
    <property type="match status" value="1"/>
</dbReference>
<dbReference type="InterPro" id="IPR016186">
    <property type="entry name" value="C-type_lectin-like/link_sf"/>
</dbReference>
<feature type="compositionally biased region" description="Basic residues" evidence="1">
    <location>
        <begin position="90"/>
        <end position="103"/>
    </location>
</feature>
<reference evidence="3" key="1">
    <citation type="submission" date="2023-07" db="EMBL/GenBank/DDBJ databases">
        <authorList>
            <consortium name="CYATHOMIX"/>
        </authorList>
    </citation>
    <scope>NUCLEOTIDE SEQUENCE</scope>
    <source>
        <strain evidence="3">N/A</strain>
    </source>
</reference>
<protein>
    <recommendedName>
        <fullName evidence="2">C-type lectin domain-containing protein</fullName>
    </recommendedName>
</protein>
<sequence>MRLVLLTIFSTAYAGQILQEEDTTTPEIPHELDHNVQLYVGQTAHPAIVMPRIILSPKITYYFGNEGDELPARAIRHEESDTSELSKPMYRPKKILHPTRRRTGVQNSDRTSGRQRLRKENRANKLRSPIRSRSQSRSSASGEITPKPDATSTNTPKYDVWLAFRRRKYMVKRNAKSFDDAEASCQKLGAHLVSIHSEAENNFIHKITSDGSPIKNFNEFVFIGLRLNSKNEWEWTDGTYLNYKKWAVNQPDHLEHEKCGQFHQGPARLRFVQDYHWNSIDCGWHMKYYVCKKRN</sequence>
<dbReference type="PROSITE" id="PS50041">
    <property type="entry name" value="C_TYPE_LECTIN_2"/>
    <property type="match status" value="1"/>
</dbReference>
<dbReference type="Gene3D" id="3.10.100.10">
    <property type="entry name" value="Mannose-Binding Protein A, subunit A"/>
    <property type="match status" value="1"/>
</dbReference>
<evidence type="ECO:0000313" key="3">
    <source>
        <dbReference type="EMBL" id="CAJ0601542.1"/>
    </source>
</evidence>
<dbReference type="Pfam" id="PF00059">
    <property type="entry name" value="Lectin_C"/>
    <property type="match status" value="1"/>
</dbReference>
<dbReference type="SUPFAM" id="SSF56436">
    <property type="entry name" value="C-type lectin-like"/>
    <property type="match status" value="1"/>
</dbReference>
<keyword evidence="4" id="KW-1185">Reference proteome</keyword>
<dbReference type="PANTHER" id="PTHR22803">
    <property type="entry name" value="MANNOSE, PHOSPHOLIPASE, LECTIN RECEPTOR RELATED"/>
    <property type="match status" value="1"/>
</dbReference>
<dbReference type="InterPro" id="IPR001304">
    <property type="entry name" value="C-type_lectin-like"/>
</dbReference>
<accession>A0AA36H0M8</accession>
<name>A0AA36H0M8_CYLNA</name>
<feature type="region of interest" description="Disordered" evidence="1">
    <location>
        <begin position="78"/>
        <end position="152"/>
    </location>
</feature>
<feature type="domain" description="C-type lectin" evidence="2">
    <location>
        <begin position="164"/>
        <end position="288"/>
    </location>
</feature>
<evidence type="ECO:0000259" key="2">
    <source>
        <dbReference type="PROSITE" id="PS50041"/>
    </source>
</evidence>
<dbReference type="AlphaFoldDB" id="A0AA36H0M8"/>
<comment type="caution">
    <text evidence="3">The sequence shown here is derived from an EMBL/GenBank/DDBJ whole genome shotgun (WGS) entry which is preliminary data.</text>
</comment>
<evidence type="ECO:0000256" key="1">
    <source>
        <dbReference type="SAM" id="MobiDB-lite"/>
    </source>
</evidence>
<evidence type="ECO:0000313" key="4">
    <source>
        <dbReference type="Proteomes" id="UP001176961"/>
    </source>
</evidence>
<dbReference type="Proteomes" id="UP001176961">
    <property type="component" value="Unassembled WGS sequence"/>
</dbReference>
<dbReference type="EMBL" id="CATQJL010000305">
    <property type="protein sequence ID" value="CAJ0601542.1"/>
    <property type="molecule type" value="Genomic_DNA"/>
</dbReference>
<feature type="compositionally biased region" description="Low complexity" evidence="1">
    <location>
        <begin position="131"/>
        <end position="141"/>
    </location>
</feature>
<gene>
    <name evidence="3" type="ORF">CYNAS_LOCUS13525</name>
</gene>
<dbReference type="InterPro" id="IPR016187">
    <property type="entry name" value="CTDL_fold"/>
</dbReference>